<organism evidence="7 8">
    <name type="scientific">Coniochaeta hoffmannii</name>
    <dbReference type="NCBI Taxonomy" id="91930"/>
    <lineage>
        <taxon>Eukaryota</taxon>
        <taxon>Fungi</taxon>
        <taxon>Dikarya</taxon>
        <taxon>Ascomycota</taxon>
        <taxon>Pezizomycotina</taxon>
        <taxon>Sordariomycetes</taxon>
        <taxon>Sordariomycetidae</taxon>
        <taxon>Coniochaetales</taxon>
        <taxon>Coniochaetaceae</taxon>
        <taxon>Coniochaeta</taxon>
    </lineage>
</organism>
<evidence type="ECO:0000313" key="8">
    <source>
        <dbReference type="Proteomes" id="UP001174691"/>
    </source>
</evidence>
<evidence type="ECO:0000256" key="5">
    <source>
        <dbReference type="ARBA" id="ARBA00023033"/>
    </source>
</evidence>
<comment type="similarity">
    <text evidence="1">Belongs to the cytochrome P450 family.</text>
</comment>
<name>A0AA38SI96_9PEZI</name>
<reference evidence="7" key="1">
    <citation type="submission" date="2022-07" db="EMBL/GenBank/DDBJ databases">
        <title>Fungi with potential for degradation of polypropylene.</title>
        <authorList>
            <person name="Gostincar C."/>
        </authorList>
    </citation>
    <scope>NUCLEOTIDE SEQUENCE</scope>
    <source>
        <strain evidence="7">EXF-13287</strain>
    </source>
</reference>
<dbReference type="InterPro" id="IPR001128">
    <property type="entry name" value="Cyt_P450"/>
</dbReference>
<protein>
    <submittedName>
        <fullName evidence="7">Phenol 2-monooxygenase</fullName>
    </submittedName>
</protein>
<dbReference type="GO" id="GO:0016705">
    <property type="term" value="F:oxidoreductase activity, acting on paired donors, with incorporation or reduction of molecular oxygen"/>
    <property type="evidence" value="ECO:0007669"/>
    <property type="project" value="InterPro"/>
</dbReference>
<keyword evidence="6" id="KW-0349">Heme</keyword>
<dbReference type="AlphaFoldDB" id="A0AA38SI96"/>
<feature type="binding site" description="axial binding residue" evidence="6">
    <location>
        <position position="439"/>
    </location>
    <ligand>
        <name>heme</name>
        <dbReference type="ChEBI" id="CHEBI:30413"/>
    </ligand>
    <ligandPart>
        <name>Fe</name>
        <dbReference type="ChEBI" id="CHEBI:18248"/>
    </ligandPart>
</feature>
<sequence length="505" mass="58186">MILLGGFALVVGLTVIYLLLFVGRRDPKLPPGPPTLPVIGNLHQIPTKRTHLKFAEWAKQYGEIFSLKVGPATTIVITSPRLIRQLVDKKSAIYNHRPDSYVGNIIAGGDHLLLMQYSDRWRTCRKLVHQYFMEQMVVKHHIDVVNAEAVQMLRDFVVEPEGHMRHPKRFSNSIIMSLIYGSRTPTIKTRHMVKLYDVMEEWSKVMEAGNTPPVDIFPFLKWVPEKFLGLWRSRAQHVSKEMNSLYSEWVEYVIERRKNSGSRDCFLDRVLDKEDKLEIDRHGLYFLCGTLMEGGSDTTSSIIISFIHALTKWPEVLQKAQAEVDDVVGQDRTPTWDDYAKLPYIAACVKEGHRWRPVVPLAFPHSLAEDDWVDGYKLPKGSDVFINAYGMHHDEKRFDNPDVFDPEHYRGYTALASELANGEYDKRDHWGYGSGRRLCPGIHVAERNLFLAMAKLVWAFNFGPVCAEDFPCTVTLRSEDRKATIMREYERAKAEVFSRYETPKE</sequence>
<keyword evidence="5" id="KW-0503">Monooxygenase</keyword>
<keyword evidence="8" id="KW-1185">Reference proteome</keyword>
<dbReference type="Pfam" id="PF00067">
    <property type="entry name" value="p450"/>
    <property type="match status" value="1"/>
</dbReference>
<evidence type="ECO:0000313" key="7">
    <source>
        <dbReference type="EMBL" id="KAJ9161078.1"/>
    </source>
</evidence>
<dbReference type="InterPro" id="IPR002401">
    <property type="entry name" value="Cyt_P450_E_grp-I"/>
</dbReference>
<dbReference type="GO" id="GO:0020037">
    <property type="term" value="F:heme binding"/>
    <property type="evidence" value="ECO:0007669"/>
    <property type="project" value="InterPro"/>
</dbReference>
<comment type="caution">
    <text evidence="7">The sequence shown here is derived from an EMBL/GenBank/DDBJ whole genome shotgun (WGS) entry which is preliminary data.</text>
</comment>
<dbReference type="Proteomes" id="UP001174691">
    <property type="component" value="Unassembled WGS sequence"/>
</dbReference>
<evidence type="ECO:0000256" key="4">
    <source>
        <dbReference type="ARBA" id="ARBA00023004"/>
    </source>
</evidence>
<keyword evidence="2 6" id="KW-0479">Metal-binding</keyword>
<dbReference type="PANTHER" id="PTHR46300">
    <property type="entry name" value="P450, PUTATIVE (EUROFUNG)-RELATED-RELATED"/>
    <property type="match status" value="1"/>
</dbReference>
<evidence type="ECO:0000256" key="1">
    <source>
        <dbReference type="ARBA" id="ARBA00010617"/>
    </source>
</evidence>
<keyword evidence="4 6" id="KW-0408">Iron</keyword>
<evidence type="ECO:0000256" key="2">
    <source>
        <dbReference type="ARBA" id="ARBA00022723"/>
    </source>
</evidence>
<dbReference type="EMBL" id="JANBVN010000027">
    <property type="protein sequence ID" value="KAJ9161078.1"/>
    <property type="molecule type" value="Genomic_DNA"/>
</dbReference>
<comment type="cofactor">
    <cofactor evidence="6">
        <name>heme</name>
        <dbReference type="ChEBI" id="CHEBI:30413"/>
    </cofactor>
</comment>
<evidence type="ECO:0000256" key="3">
    <source>
        <dbReference type="ARBA" id="ARBA00023002"/>
    </source>
</evidence>
<dbReference type="PRINTS" id="PR00463">
    <property type="entry name" value="EP450I"/>
</dbReference>
<dbReference type="InterPro" id="IPR050364">
    <property type="entry name" value="Cytochrome_P450_fung"/>
</dbReference>
<dbReference type="GO" id="GO:0005506">
    <property type="term" value="F:iron ion binding"/>
    <property type="evidence" value="ECO:0007669"/>
    <property type="project" value="InterPro"/>
</dbReference>
<dbReference type="SUPFAM" id="SSF48264">
    <property type="entry name" value="Cytochrome P450"/>
    <property type="match status" value="1"/>
</dbReference>
<dbReference type="PANTHER" id="PTHR46300:SF2">
    <property type="entry name" value="CYTOCHROME P450 MONOOXYGENASE ALNH-RELATED"/>
    <property type="match status" value="1"/>
</dbReference>
<accession>A0AA38SI96</accession>
<dbReference type="GO" id="GO:0004497">
    <property type="term" value="F:monooxygenase activity"/>
    <property type="evidence" value="ECO:0007669"/>
    <property type="project" value="UniProtKB-KW"/>
</dbReference>
<keyword evidence="3" id="KW-0560">Oxidoreductase</keyword>
<dbReference type="InterPro" id="IPR036396">
    <property type="entry name" value="Cyt_P450_sf"/>
</dbReference>
<evidence type="ECO:0000256" key="6">
    <source>
        <dbReference type="PIRSR" id="PIRSR602401-1"/>
    </source>
</evidence>
<dbReference type="Gene3D" id="1.10.630.10">
    <property type="entry name" value="Cytochrome P450"/>
    <property type="match status" value="1"/>
</dbReference>
<dbReference type="CDD" id="cd11065">
    <property type="entry name" value="CYP64-like"/>
    <property type="match status" value="1"/>
</dbReference>
<proteinExistence type="inferred from homology"/>
<gene>
    <name evidence="7" type="ORF">NKR19_g2590</name>
</gene>